<sequence>MLDSLRCENALPGLDPVQVRAAERALARHCQALEQQARQAAKQQVAEAHKHAHAVREAARQQGYAEGVLHAAQDLADALLQSQRLAEQVRRELIETTRGLLREVFGQVEWLEALVDGWPAAAVDIGQPLQLQAPLHSKGAHARIVRAMGRQWQGELQVDYQQQSHYRLHLGELALEFHPEVIEVQLAERVLMRCDGLARLDTQLDHAARVTLADSLQRWLATSEQSEEASQDAS</sequence>
<protein>
    <recommendedName>
        <fullName evidence="3">Oxygen-regulated invasion protein OrgB</fullName>
    </recommendedName>
</protein>
<dbReference type="Proteomes" id="UP000255177">
    <property type="component" value="Unassembled WGS sequence"/>
</dbReference>
<gene>
    <name evidence="1" type="ORF">CCOS864_01831</name>
</gene>
<dbReference type="EMBL" id="UIDD01000006">
    <property type="protein sequence ID" value="SUQ62388.1"/>
    <property type="molecule type" value="Genomic_DNA"/>
</dbReference>
<dbReference type="AlphaFoldDB" id="A0A380SYN2"/>
<evidence type="ECO:0008006" key="3">
    <source>
        <dbReference type="Google" id="ProtNLM"/>
    </source>
</evidence>
<evidence type="ECO:0000313" key="2">
    <source>
        <dbReference type="Proteomes" id="UP000255177"/>
    </source>
</evidence>
<name>A0A380SYN2_9PSED</name>
<keyword evidence="2" id="KW-1185">Reference proteome</keyword>
<dbReference type="RefSeq" id="WP_115086037.1">
    <property type="nucleotide sequence ID" value="NZ_CBCSFG010000022.1"/>
</dbReference>
<organism evidence="1 2">
    <name type="scientific">Pseudomonas wadenswilerensis</name>
    <dbReference type="NCBI Taxonomy" id="1785161"/>
    <lineage>
        <taxon>Bacteria</taxon>
        <taxon>Pseudomonadati</taxon>
        <taxon>Pseudomonadota</taxon>
        <taxon>Gammaproteobacteria</taxon>
        <taxon>Pseudomonadales</taxon>
        <taxon>Pseudomonadaceae</taxon>
        <taxon>Pseudomonas</taxon>
    </lineage>
</organism>
<proteinExistence type="predicted"/>
<evidence type="ECO:0000313" key="1">
    <source>
        <dbReference type="EMBL" id="SUQ62388.1"/>
    </source>
</evidence>
<accession>A0A380SYN2</accession>
<reference evidence="2" key="1">
    <citation type="submission" date="2018-07" db="EMBL/GenBank/DDBJ databases">
        <authorList>
            <person name="Blom J."/>
        </authorList>
    </citation>
    <scope>NUCLEOTIDE SEQUENCE [LARGE SCALE GENOMIC DNA]</scope>
    <source>
        <strain evidence="2">CCOS 864</strain>
    </source>
</reference>